<name>A0ABS5T964_9ACTN</name>
<keyword evidence="3" id="KW-1185">Reference proteome</keyword>
<dbReference type="EMBL" id="JAHBAY010000001">
    <property type="protein sequence ID" value="MBT0767615.1"/>
    <property type="molecule type" value="Genomic_DNA"/>
</dbReference>
<reference evidence="2 3" key="1">
    <citation type="submission" date="2021-05" db="EMBL/GenBank/DDBJ databases">
        <title>Kineosporia and Streptomyces sp. nov. two new marine actinobacteria isolated from Coral.</title>
        <authorList>
            <person name="Buangrab K."/>
            <person name="Sutthacheep M."/>
            <person name="Yeemin T."/>
            <person name="Harunari E."/>
            <person name="Igarashi Y."/>
            <person name="Kanchanasin P."/>
            <person name="Tanasupawat S."/>
            <person name="Phongsopitanun W."/>
        </authorList>
    </citation>
    <scope>NUCLEOTIDE SEQUENCE [LARGE SCALE GENOMIC DNA]</scope>
    <source>
        <strain evidence="2 3">J2-2</strain>
    </source>
</reference>
<evidence type="ECO:0000313" key="2">
    <source>
        <dbReference type="EMBL" id="MBT0767615.1"/>
    </source>
</evidence>
<feature type="signal peptide" evidence="1">
    <location>
        <begin position="1"/>
        <end position="32"/>
    </location>
</feature>
<organism evidence="2 3">
    <name type="scientific">Kineosporia corallincola</name>
    <dbReference type="NCBI Taxonomy" id="2835133"/>
    <lineage>
        <taxon>Bacteria</taxon>
        <taxon>Bacillati</taxon>
        <taxon>Actinomycetota</taxon>
        <taxon>Actinomycetes</taxon>
        <taxon>Kineosporiales</taxon>
        <taxon>Kineosporiaceae</taxon>
        <taxon>Kineosporia</taxon>
    </lineage>
</organism>
<evidence type="ECO:0008006" key="4">
    <source>
        <dbReference type="Google" id="ProtNLM"/>
    </source>
</evidence>
<proteinExistence type="predicted"/>
<sequence length="163" mass="16873">MTAPLRRLRRHPVLIVLATAIFVLLAPFQAQAAFQVSTAAATTVSSGTLAPASSPTTTPNCGSILGSQAYIVVGWTATSSTNIDFKPSPAGAYTLGYSITPVLNGNAQTPVTVSGRTTVSAQIAVTRNTLFTTNSYVFRVQATYGSWTSSTVTTSPAVSCPVL</sequence>
<dbReference type="Proteomes" id="UP001197247">
    <property type="component" value="Unassembled WGS sequence"/>
</dbReference>
<dbReference type="RefSeq" id="WP_214153686.1">
    <property type="nucleotide sequence ID" value="NZ_JAHBAY010000001.1"/>
</dbReference>
<gene>
    <name evidence="2" type="ORF">KIH74_01680</name>
</gene>
<evidence type="ECO:0000313" key="3">
    <source>
        <dbReference type="Proteomes" id="UP001197247"/>
    </source>
</evidence>
<accession>A0ABS5T964</accession>
<feature type="chain" id="PRO_5047291053" description="Fibronectin type-III domain-containing protein" evidence="1">
    <location>
        <begin position="33"/>
        <end position="163"/>
    </location>
</feature>
<keyword evidence="1" id="KW-0732">Signal</keyword>
<evidence type="ECO:0000256" key="1">
    <source>
        <dbReference type="SAM" id="SignalP"/>
    </source>
</evidence>
<protein>
    <recommendedName>
        <fullName evidence="4">Fibronectin type-III domain-containing protein</fullName>
    </recommendedName>
</protein>
<comment type="caution">
    <text evidence="2">The sequence shown here is derived from an EMBL/GenBank/DDBJ whole genome shotgun (WGS) entry which is preliminary data.</text>
</comment>